<evidence type="ECO:0000256" key="1">
    <source>
        <dbReference type="SAM" id="MobiDB-lite"/>
    </source>
</evidence>
<dbReference type="Gene3D" id="1.10.10.10">
    <property type="entry name" value="Winged helix-like DNA-binding domain superfamily/Winged helix DNA-binding domain"/>
    <property type="match status" value="1"/>
</dbReference>
<dbReference type="InterPro" id="IPR027395">
    <property type="entry name" value="WH_DNA-bd_dom"/>
</dbReference>
<comment type="caution">
    <text evidence="3">The sequence shown here is derived from an EMBL/GenBank/DDBJ whole genome shotgun (WGS) entry which is preliminary data.</text>
</comment>
<gene>
    <name evidence="3" type="ORF">GCM10023196_101590</name>
</gene>
<dbReference type="Proteomes" id="UP001501442">
    <property type="component" value="Unassembled WGS sequence"/>
</dbReference>
<feature type="domain" description="HTH arsR-type" evidence="2">
    <location>
        <begin position="28"/>
        <end position="110"/>
    </location>
</feature>
<dbReference type="InterPro" id="IPR001845">
    <property type="entry name" value="HTH_ArsR_DNA-bd_dom"/>
</dbReference>
<dbReference type="PANTHER" id="PTHR37318">
    <property type="entry name" value="BSL7504 PROTEIN"/>
    <property type="match status" value="1"/>
</dbReference>
<keyword evidence="4" id="KW-1185">Reference proteome</keyword>
<protein>
    <recommendedName>
        <fullName evidence="2">HTH arsR-type domain-containing protein</fullName>
    </recommendedName>
</protein>
<dbReference type="InterPro" id="IPR036388">
    <property type="entry name" value="WH-like_DNA-bd_sf"/>
</dbReference>
<accession>A0ABP8UW01</accession>
<dbReference type="SUPFAM" id="SSF46785">
    <property type="entry name" value="Winged helix' DNA-binding domain"/>
    <property type="match status" value="1"/>
</dbReference>
<dbReference type="InterPro" id="IPR011991">
    <property type="entry name" value="ArsR-like_HTH"/>
</dbReference>
<evidence type="ECO:0000313" key="3">
    <source>
        <dbReference type="EMBL" id="GAA4639555.1"/>
    </source>
</evidence>
<name>A0ABP8UW01_9ACTN</name>
<evidence type="ECO:0000313" key="4">
    <source>
        <dbReference type="Proteomes" id="UP001501442"/>
    </source>
</evidence>
<reference evidence="4" key="1">
    <citation type="journal article" date="2019" name="Int. J. Syst. Evol. Microbiol.">
        <title>The Global Catalogue of Microorganisms (GCM) 10K type strain sequencing project: providing services to taxonomists for standard genome sequencing and annotation.</title>
        <authorList>
            <consortium name="The Broad Institute Genomics Platform"/>
            <consortium name="The Broad Institute Genome Sequencing Center for Infectious Disease"/>
            <person name="Wu L."/>
            <person name="Ma J."/>
        </authorList>
    </citation>
    <scope>NUCLEOTIDE SEQUENCE [LARGE SCALE GENOMIC DNA]</scope>
    <source>
        <strain evidence="4">JCM 17939</strain>
    </source>
</reference>
<dbReference type="SMART" id="SM00418">
    <property type="entry name" value="HTH_ARSR"/>
    <property type="match status" value="1"/>
</dbReference>
<dbReference type="EMBL" id="BAABHK010000028">
    <property type="protein sequence ID" value="GAA4639555.1"/>
    <property type="molecule type" value="Genomic_DNA"/>
</dbReference>
<dbReference type="Pfam" id="PF13601">
    <property type="entry name" value="HTH_34"/>
    <property type="match status" value="1"/>
</dbReference>
<dbReference type="CDD" id="cd00090">
    <property type="entry name" value="HTH_ARSR"/>
    <property type="match status" value="1"/>
</dbReference>
<proteinExistence type="predicted"/>
<organism evidence="3 4">
    <name type="scientific">Actinoallomurus vinaceus</name>
    <dbReference type="NCBI Taxonomy" id="1080074"/>
    <lineage>
        <taxon>Bacteria</taxon>
        <taxon>Bacillati</taxon>
        <taxon>Actinomycetota</taxon>
        <taxon>Actinomycetes</taxon>
        <taxon>Streptosporangiales</taxon>
        <taxon>Thermomonosporaceae</taxon>
        <taxon>Actinoallomurus</taxon>
    </lineage>
</organism>
<feature type="region of interest" description="Disordered" evidence="1">
    <location>
        <begin position="1"/>
        <end position="22"/>
    </location>
</feature>
<dbReference type="PANTHER" id="PTHR37318:SF1">
    <property type="entry name" value="BSL7504 PROTEIN"/>
    <property type="match status" value="1"/>
</dbReference>
<dbReference type="InterPro" id="IPR036390">
    <property type="entry name" value="WH_DNA-bd_sf"/>
</dbReference>
<evidence type="ECO:0000259" key="2">
    <source>
        <dbReference type="SMART" id="SM00418"/>
    </source>
</evidence>
<sequence>MGRDDAVVESGDEGDAPPGAVMEDGFDEFIHVPARLSIVALLAPAEWVEFRFLRETIGTSDSALSKQITALENAGYVTVRKERSGTTRRTLVRLSDHGRAAFAAHAAALERIVRSARTESST</sequence>